<dbReference type="SUPFAM" id="SSF64182">
    <property type="entry name" value="DHH phosphoesterases"/>
    <property type="match status" value="1"/>
</dbReference>
<gene>
    <name evidence="1" type="ORF">OU421_10050</name>
</gene>
<name>A0A9X9T778_METOG</name>
<organism evidence="1 2">
    <name type="scientific">Methanogenium organophilum</name>
    <dbReference type="NCBI Taxonomy" id="2199"/>
    <lineage>
        <taxon>Archaea</taxon>
        <taxon>Methanobacteriati</taxon>
        <taxon>Methanobacteriota</taxon>
        <taxon>Stenosarchaea group</taxon>
        <taxon>Methanomicrobia</taxon>
        <taxon>Methanomicrobiales</taxon>
        <taxon>Methanomicrobiaceae</taxon>
        <taxon>Methanogenium</taxon>
    </lineage>
</organism>
<protein>
    <submittedName>
        <fullName evidence="1">Phosphoesterase</fullName>
    </submittedName>
</protein>
<dbReference type="Proteomes" id="UP001163096">
    <property type="component" value="Chromosome"/>
</dbReference>
<dbReference type="PANTHER" id="PTHR42146:SF1">
    <property type="entry name" value="OLIGORIBONUCLEASE NRNB"/>
    <property type="match status" value="1"/>
</dbReference>
<proteinExistence type="predicted"/>
<evidence type="ECO:0000313" key="1">
    <source>
        <dbReference type="EMBL" id="WAI00759.1"/>
    </source>
</evidence>
<reference evidence="1" key="1">
    <citation type="submission" date="2022-11" db="EMBL/GenBank/DDBJ databases">
        <title>Complete genome sequence of Methanogenium organophilum DSM 3596.</title>
        <authorList>
            <person name="Chen S.-C."/>
            <person name="Lai S.-J."/>
            <person name="You Y.-T."/>
        </authorList>
    </citation>
    <scope>NUCLEOTIDE SEQUENCE</scope>
    <source>
        <strain evidence="1">DSM 3596</strain>
    </source>
</reference>
<dbReference type="GeneID" id="76835446"/>
<dbReference type="InterPro" id="IPR052968">
    <property type="entry name" value="Nucleotide_metab_enz"/>
</dbReference>
<keyword evidence="2" id="KW-1185">Reference proteome</keyword>
<sequence length="324" mass="36413">MGEKKGNSNSKRDNLLKAVSERKSEIVHLSHNDLDAAGCDAVHRMKYSEIFTIWSSVGSFPSMLRDISALPGKGHLLSISDLGYCKDADKLVEKAVKNGWRICWRDHHRWTDKELCSIENTGAICIVDTTRCATAICAGDLMPGDTIAEEVARVVCDYDLWKHNDPRAKMLGQICTKRVNLNPVRDRLTKGIITDDWINEEYRNIETERKDAIKKSIRGMKIIESRYRVAFAPLHGYPSETAHEIRDEFNTDIEVIYGKNGRFSIRSVPPISHLIARKFSGGGHPPAAGGTFTFTLKDKMSLLFLKKSRCFNELVQVADTATAE</sequence>
<dbReference type="PANTHER" id="PTHR42146">
    <property type="entry name" value="3',5'-CYCLIC-NUCLEOTIDE PHOSPHODIESTERASE"/>
    <property type="match status" value="1"/>
</dbReference>
<evidence type="ECO:0000313" key="2">
    <source>
        <dbReference type="Proteomes" id="UP001163096"/>
    </source>
</evidence>
<dbReference type="EMBL" id="CP113361">
    <property type="protein sequence ID" value="WAI00759.1"/>
    <property type="molecule type" value="Genomic_DNA"/>
</dbReference>
<dbReference type="RefSeq" id="WP_268185964.1">
    <property type="nucleotide sequence ID" value="NZ_CP113361.1"/>
</dbReference>
<dbReference type="AlphaFoldDB" id="A0A9X9T778"/>
<accession>A0A9X9T778</accession>
<dbReference type="Gene3D" id="3.10.310.30">
    <property type="match status" value="1"/>
</dbReference>
<dbReference type="KEGG" id="mou:OU421_10050"/>
<dbReference type="InterPro" id="IPR038763">
    <property type="entry name" value="DHH_sf"/>
</dbReference>